<dbReference type="Gene3D" id="3.40.50.1000">
    <property type="entry name" value="HAD superfamily/HAD-like"/>
    <property type="match status" value="1"/>
</dbReference>
<keyword evidence="2" id="KW-1185">Reference proteome</keyword>
<organism evidence="1 2">
    <name type="scientific">Phyllosticta citriasiana</name>
    <dbReference type="NCBI Taxonomy" id="595635"/>
    <lineage>
        <taxon>Eukaryota</taxon>
        <taxon>Fungi</taxon>
        <taxon>Dikarya</taxon>
        <taxon>Ascomycota</taxon>
        <taxon>Pezizomycotina</taxon>
        <taxon>Dothideomycetes</taxon>
        <taxon>Dothideomycetes incertae sedis</taxon>
        <taxon>Botryosphaeriales</taxon>
        <taxon>Phyllostictaceae</taxon>
        <taxon>Phyllosticta</taxon>
    </lineage>
</organism>
<dbReference type="SUPFAM" id="SSF56784">
    <property type="entry name" value="HAD-like"/>
    <property type="match status" value="1"/>
</dbReference>
<reference evidence="1 2" key="1">
    <citation type="submission" date="2024-04" db="EMBL/GenBank/DDBJ databases">
        <title>Phyllosticta paracitricarpa is synonymous to the EU quarantine fungus P. citricarpa based on phylogenomic analyses.</title>
        <authorList>
            <consortium name="Lawrence Berkeley National Laboratory"/>
            <person name="Van Ingen-Buijs V.A."/>
            <person name="Van Westerhoven A.C."/>
            <person name="Haridas S."/>
            <person name="Skiadas P."/>
            <person name="Martin F."/>
            <person name="Groenewald J.Z."/>
            <person name="Crous P.W."/>
            <person name="Seidl M.F."/>
        </authorList>
    </citation>
    <scope>NUCLEOTIDE SEQUENCE [LARGE SCALE GENOMIC DNA]</scope>
    <source>
        <strain evidence="1 2">CBS 123371</strain>
    </source>
</reference>
<dbReference type="SFLD" id="SFLDG01129">
    <property type="entry name" value="C1.5:_HAD__Beta-PGM__Phosphata"/>
    <property type="match status" value="1"/>
</dbReference>
<gene>
    <name evidence="1" type="ORF">IWZ03DRAFT_317562</name>
</gene>
<proteinExistence type="predicted"/>
<dbReference type="Gene3D" id="1.10.150.240">
    <property type="entry name" value="Putative phosphatase, domain 2"/>
    <property type="match status" value="1"/>
</dbReference>
<dbReference type="InterPro" id="IPR023198">
    <property type="entry name" value="PGP-like_dom2"/>
</dbReference>
<dbReference type="EMBL" id="JBBPHU010000012">
    <property type="protein sequence ID" value="KAK7511614.1"/>
    <property type="molecule type" value="Genomic_DNA"/>
</dbReference>
<name>A0ABR1KBM4_9PEZI</name>
<dbReference type="Proteomes" id="UP001363622">
    <property type="component" value="Unassembled WGS sequence"/>
</dbReference>
<evidence type="ECO:0000313" key="1">
    <source>
        <dbReference type="EMBL" id="KAK7511614.1"/>
    </source>
</evidence>
<dbReference type="NCBIfam" id="TIGR01509">
    <property type="entry name" value="HAD-SF-IA-v3"/>
    <property type="match status" value="1"/>
</dbReference>
<dbReference type="InterPro" id="IPR006439">
    <property type="entry name" value="HAD-SF_hydro_IA"/>
</dbReference>
<sequence length="241" mass="26129">MLSESRFSAPPEVHDFVGLLWDCDGTIIDSTAAIVKYWHKMGKLLGVDPNTILETSHGRRSIDVIRIYNPSLATWDYVSSMEGTIPKEFGQDVVEIAGSRDLLGKLEAAGAPWAIVTSGTRPLVKGWLERLELAQPKHVVTAEDVVHGKPDPACYLLGAEKLQLPSDSRSEVLVLEDAPAGVRAGKAAGFKVVALATTHDVDQLKEAGADWIVGDVRSMTLRGYDKESGRITIEIGNAWQG</sequence>
<dbReference type="InterPro" id="IPR041492">
    <property type="entry name" value="HAD_2"/>
</dbReference>
<accession>A0ABR1KBM4</accession>
<dbReference type="Pfam" id="PF13419">
    <property type="entry name" value="HAD_2"/>
    <property type="match status" value="1"/>
</dbReference>
<dbReference type="SFLD" id="SFLDS00003">
    <property type="entry name" value="Haloacid_Dehalogenase"/>
    <property type="match status" value="1"/>
</dbReference>
<dbReference type="SFLD" id="SFLDG01135">
    <property type="entry name" value="C1.5.6:_HAD__Beta-PGM__Phospha"/>
    <property type="match status" value="1"/>
</dbReference>
<comment type="caution">
    <text evidence="1">The sequence shown here is derived from an EMBL/GenBank/DDBJ whole genome shotgun (WGS) entry which is preliminary data.</text>
</comment>
<dbReference type="PANTHER" id="PTHR43481">
    <property type="entry name" value="FRUCTOSE-1-PHOSPHATE PHOSPHATASE"/>
    <property type="match status" value="1"/>
</dbReference>
<dbReference type="InterPro" id="IPR023214">
    <property type="entry name" value="HAD_sf"/>
</dbReference>
<dbReference type="PANTHER" id="PTHR43481:SF4">
    <property type="entry name" value="GLYCEROL-1-PHOSPHATE PHOSPHOHYDROLASE 1-RELATED"/>
    <property type="match status" value="1"/>
</dbReference>
<dbReference type="CDD" id="cd07527">
    <property type="entry name" value="HAD_ScGPP-like"/>
    <property type="match status" value="1"/>
</dbReference>
<dbReference type="InterPro" id="IPR051806">
    <property type="entry name" value="HAD-like_SPP"/>
</dbReference>
<dbReference type="InterPro" id="IPR036412">
    <property type="entry name" value="HAD-like_sf"/>
</dbReference>
<evidence type="ECO:0000313" key="2">
    <source>
        <dbReference type="Proteomes" id="UP001363622"/>
    </source>
</evidence>
<protein>
    <submittedName>
        <fullName evidence="1">Glycerol-3-phosphate phosphatase</fullName>
    </submittedName>
</protein>